<keyword evidence="2" id="KW-0378">Hydrolase</keyword>
<evidence type="ECO:0000313" key="2">
    <source>
        <dbReference type="EMBL" id="TJY36324.1"/>
    </source>
</evidence>
<dbReference type="SUPFAM" id="SSF49464">
    <property type="entry name" value="Carboxypeptidase regulatory domain-like"/>
    <property type="match status" value="1"/>
</dbReference>
<accession>A0A4U0EY49</accession>
<dbReference type="OrthoDB" id="1413766at2"/>
<name>A0A4U0EY49_9FLAO</name>
<evidence type="ECO:0000256" key="1">
    <source>
        <dbReference type="SAM" id="SignalP"/>
    </source>
</evidence>
<keyword evidence="2" id="KW-0645">Protease</keyword>
<keyword evidence="3" id="KW-1185">Reference proteome</keyword>
<dbReference type="Pfam" id="PF13715">
    <property type="entry name" value="CarbopepD_reg_2"/>
    <property type="match status" value="1"/>
</dbReference>
<gene>
    <name evidence="2" type="ORF">E5167_06570</name>
</gene>
<dbReference type="Proteomes" id="UP000307657">
    <property type="component" value="Unassembled WGS sequence"/>
</dbReference>
<dbReference type="InterPro" id="IPR008969">
    <property type="entry name" value="CarboxyPept-like_regulatory"/>
</dbReference>
<reference evidence="2 3" key="1">
    <citation type="submission" date="2019-04" db="EMBL/GenBank/DDBJ databases">
        <title>Lacinutrix sp. nov., isolated from marine water.</title>
        <authorList>
            <person name="Kim W."/>
        </authorList>
    </citation>
    <scope>NUCLEOTIDE SEQUENCE [LARGE SCALE GENOMIC DNA]</scope>
    <source>
        <strain evidence="2 3">CAU 1491</strain>
    </source>
</reference>
<dbReference type="Gene3D" id="2.60.40.1120">
    <property type="entry name" value="Carboxypeptidase-like, regulatory domain"/>
    <property type="match status" value="1"/>
</dbReference>
<feature type="chain" id="PRO_5020295821" evidence="1">
    <location>
        <begin position="32"/>
        <end position="435"/>
    </location>
</feature>
<dbReference type="AlphaFoldDB" id="A0A4U0EY49"/>
<keyword evidence="1" id="KW-0732">Signal</keyword>
<protein>
    <submittedName>
        <fullName evidence="2">Carboxypeptidase-like regulatory domain-containing protein</fullName>
    </submittedName>
</protein>
<organism evidence="2 3">
    <name type="scientific">Pontimicrobium aquaticum</name>
    <dbReference type="NCBI Taxonomy" id="2565367"/>
    <lineage>
        <taxon>Bacteria</taxon>
        <taxon>Pseudomonadati</taxon>
        <taxon>Bacteroidota</taxon>
        <taxon>Flavobacteriia</taxon>
        <taxon>Flavobacteriales</taxon>
        <taxon>Flavobacteriaceae</taxon>
        <taxon>Pontimicrobium</taxon>
    </lineage>
</organism>
<proteinExistence type="predicted"/>
<keyword evidence="2" id="KW-0121">Carboxypeptidase</keyword>
<sequence>MKKGCLNPTNKSFTLSLILLVFLSFNQKSNALSFQDVAQSFDEYQGRVIGDDTKKVLIFANISVKNSNISTITNKEGQFTLKVPKSLSNSSILISYLGYKTQEVSLNSLRGKDNTITLEAIATELSQININAATNARSLVKSALNNLGDKYVNEKMAMTAFYRETIKKRNKNASLAEAVVKIYKEPYSSSRSDAVELIKSRKNTNYSRLDTLAVKLQGGPFSALYSDIVKYQDYIFSDELFEYYTFSFDASTELNNRSVFVVNFKQLPNIVTPLYSGKIYIDAETLALVSADYSLNVENKDEAVKLFLRKKPRLVKVEPEEALYRVDYKSTSDGKWYYSYSNVQLAFRVKWRKKLFGSRYSLNIEMAITDWTKNFTSTLNKDNRLRPSIILSDKASGFSDPEFWGEYNIIEPEKSIESAIRKISRQLEKIEKKKE</sequence>
<comment type="caution">
    <text evidence="2">The sequence shown here is derived from an EMBL/GenBank/DDBJ whole genome shotgun (WGS) entry which is preliminary data.</text>
</comment>
<dbReference type="EMBL" id="SUPL01000003">
    <property type="protein sequence ID" value="TJY36324.1"/>
    <property type="molecule type" value="Genomic_DNA"/>
</dbReference>
<evidence type="ECO:0000313" key="3">
    <source>
        <dbReference type="Proteomes" id="UP000307657"/>
    </source>
</evidence>
<feature type="signal peptide" evidence="1">
    <location>
        <begin position="1"/>
        <end position="31"/>
    </location>
</feature>
<dbReference type="GO" id="GO:0004180">
    <property type="term" value="F:carboxypeptidase activity"/>
    <property type="evidence" value="ECO:0007669"/>
    <property type="project" value="UniProtKB-KW"/>
</dbReference>
<dbReference type="RefSeq" id="WP_136842348.1">
    <property type="nucleotide sequence ID" value="NZ_SUPL01000003.1"/>
</dbReference>